<name>A0A9W9CTW5_9PEZI</name>
<evidence type="ECO:0000256" key="1">
    <source>
        <dbReference type="ARBA" id="ARBA00004173"/>
    </source>
</evidence>
<keyword evidence="2" id="KW-0809">Transit peptide</keyword>
<feature type="compositionally biased region" description="Basic residues" evidence="4">
    <location>
        <begin position="40"/>
        <end position="49"/>
    </location>
</feature>
<dbReference type="InterPro" id="IPR051975">
    <property type="entry name" value="mtLSU_mL45"/>
</dbReference>
<dbReference type="EMBL" id="JAPEVB010000006">
    <property type="protein sequence ID" value="KAJ4386639.1"/>
    <property type="molecule type" value="Genomic_DNA"/>
</dbReference>
<sequence length="327" mass="37711">MAATFRTRPWLLASSPRPAALSAFNNSRILFANVQQSRHATTRSKRMHPSFRASIKSTKKSQHDQEATSSLAQQMIQEQQNMNEAESAMLAPRTLIPLPPTKIEGWYNRFLYYKEVLFQRATDRAQIAMQTWRLKEKRFAFAKFRARRKGVVEAALNLHAEMSTCLAKGGRAEKARLAQICVPKLQRSLVAAVETRPKGKSYKWELLQLKGKPFWPRLIDHKWTDIDIGVQQSFRQAVVGIKSRQRLTELDSDGKERESKELDVTEYVVLWRSVDRVNRTQGDWKIYGTLKETTFDDIIKEKAMIKKMGDIMAQNKVNEADRAVKRS</sequence>
<dbReference type="OrthoDB" id="19619at2759"/>
<gene>
    <name evidence="5" type="ORF">N0V93_009537</name>
</gene>
<evidence type="ECO:0000313" key="5">
    <source>
        <dbReference type="EMBL" id="KAJ4386639.1"/>
    </source>
</evidence>
<reference evidence="5" key="1">
    <citation type="submission" date="2022-10" db="EMBL/GenBank/DDBJ databases">
        <title>Tapping the CABI collections for fungal endophytes: first genome assemblies for Collariella, Neodidymelliopsis, Ascochyta clinopodiicola, Didymella pomorum, Didymosphaeria variabile, Neocosmospora piperis and Neocucurbitaria cava.</title>
        <authorList>
            <person name="Hill R."/>
        </authorList>
    </citation>
    <scope>NUCLEOTIDE SEQUENCE</scope>
    <source>
        <strain evidence="5">IMI 355082</strain>
    </source>
</reference>
<dbReference type="Proteomes" id="UP001140453">
    <property type="component" value="Unassembled WGS sequence"/>
</dbReference>
<feature type="region of interest" description="Disordered" evidence="4">
    <location>
        <begin position="36"/>
        <end position="66"/>
    </location>
</feature>
<organism evidence="5 6">
    <name type="scientific">Gnomoniopsis smithogilvyi</name>
    <dbReference type="NCBI Taxonomy" id="1191159"/>
    <lineage>
        <taxon>Eukaryota</taxon>
        <taxon>Fungi</taxon>
        <taxon>Dikarya</taxon>
        <taxon>Ascomycota</taxon>
        <taxon>Pezizomycotina</taxon>
        <taxon>Sordariomycetes</taxon>
        <taxon>Sordariomycetidae</taxon>
        <taxon>Diaporthales</taxon>
        <taxon>Gnomoniaceae</taxon>
        <taxon>Gnomoniopsis</taxon>
    </lineage>
</organism>
<protein>
    <recommendedName>
        <fullName evidence="7">Tim44-like domain-containing protein</fullName>
    </recommendedName>
</protein>
<keyword evidence="3" id="KW-0496">Mitochondrion</keyword>
<dbReference type="InterPro" id="IPR024621">
    <property type="entry name" value="Mba1"/>
</dbReference>
<keyword evidence="6" id="KW-1185">Reference proteome</keyword>
<dbReference type="PANTHER" id="PTHR28554">
    <property type="entry name" value="39S RIBOSOMAL PROTEIN L45, MITOCHONDRIAL"/>
    <property type="match status" value="1"/>
</dbReference>
<comment type="subcellular location">
    <subcellularLocation>
        <location evidence="1">Mitochondrion</location>
    </subcellularLocation>
</comment>
<proteinExistence type="predicted"/>
<dbReference type="Gene3D" id="3.10.450.240">
    <property type="match status" value="1"/>
</dbReference>
<evidence type="ECO:0008006" key="7">
    <source>
        <dbReference type="Google" id="ProtNLM"/>
    </source>
</evidence>
<dbReference type="Pfam" id="PF07961">
    <property type="entry name" value="MBA1"/>
    <property type="match status" value="1"/>
</dbReference>
<dbReference type="PANTHER" id="PTHR28554:SF1">
    <property type="entry name" value="LARGE RIBOSOMAL SUBUNIT PROTEIN ML45"/>
    <property type="match status" value="1"/>
</dbReference>
<evidence type="ECO:0000256" key="2">
    <source>
        <dbReference type="ARBA" id="ARBA00022946"/>
    </source>
</evidence>
<dbReference type="GO" id="GO:0032979">
    <property type="term" value="P:protein insertion into mitochondrial inner membrane from matrix"/>
    <property type="evidence" value="ECO:0007669"/>
    <property type="project" value="InterPro"/>
</dbReference>
<evidence type="ECO:0000256" key="3">
    <source>
        <dbReference type="ARBA" id="ARBA00023128"/>
    </source>
</evidence>
<dbReference type="GO" id="GO:0005743">
    <property type="term" value="C:mitochondrial inner membrane"/>
    <property type="evidence" value="ECO:0007669"/>
    <property type="project" value="InterPro"/>
</dbReference>
<evidence type="ECO:0000313" key="6">
    <source>
        <dbReference type="Proteomes" id="UP001140453"/>
    </source>
</evidence>
<accession>A0A9W9CTW5</accession>
<evidence type="ECO:0000256" key="4">
    <source>
        <dbReference type="SAM" id="MobiDB-lite"/>
    </source>
</evidence>
<comment type="caution">
    <text evidence="5">The sequence shown here is derived from an EMBL/GenBank/DDBJ whole genome shotgun (WGS) entry which is preliminary data.</text>
</comment>
<dbReference type="AlphaFoldDB" id="A0A9W9CTW5"/>